<dbReference type="AlphaFoldDB" id="A0A1H6R686"/>
<evidence type="ECO:0000313" key="10">
    <source>
        <dbReference type="Proteomes" id="UP000242999"/>
    </source>
</evidence>
<evidence type="ECO:0000256" key="2">
    <source>
        <dbReference type="ARBA" id="ARBA00022723"/>
    </source>
</evidence>
<keyword evidence="5 6" id="KW-0482">Metalloprotease</keyword>
<dbReference type="GO" id="GO:0016020">
    <property type="term" value="C:membrane"/>
    <property type="evidence" value="ECO:0007669"/>
    <property type="project" value="TreeGrafter"/>
</dbReference>
<dbReference type="PANTHER" id="PTHR22726:SF24">
    <property type="entry name" value="M48 FAMILY METALLOPEPTIDASE"/>
    <property type="match status" value="1"/>
</dbReference>
<accession>A0A1H6R686</accession>
<keyword evidence="10" id="KW-1185">Reference proteome</keyword>
<keyword evidence="3 6" id="KW-0378">Hydrolase</keyword>
<dbReference type="Proteomes" id="UP000242999">
    <property type="component" value="Unassembled WGS sequence"/>
</dbReference>
<comment type="cofactor">
    <cofactor evidence="6">
        <name>Zn(2+)</name>
        <dbReference type="ChEBI" id="CHEBI:29105"/>
    </cofactor>
    <text evidence="6">Binds 1 zinc ion per subunit.</text>
</comment>
<evidence type="ECO:0000256" key="5">
    <source>
        <dbReference type="ARBA" id="ARBA00023049"/>
    </source>
</evidence>
<protein>
    <submittedName>
        <fullName evidence="9">Peptidase family M48</fullName>
    </submittedName>
</protein>
<organism evidence="9 10">
    <name type="scientific">Allopseudospirillum japonicum</name>
    <dbReference type="NCBI Taxonomy" id="64971"/>
    <lineage>
        <taxon>Bacteria</taxon>
        <taxon>Pseudomonadati</taxon>
        <taxon>Pseudomonadota</taxon>
        <taxon>Gammaproteobacteria</taxon>
        <taxon>Oceanospirillales</taxon>
        <taxon>Oceanospirillaceae</taxon>
        <taxon>Allopseudospirillum</taxon>
    </lineage>
</organism>
<dbReference type="InterPro" id="IPR001915">
    <property type="entry name" value="Peptidase_M48"/>
</dbReference>
<evidence type="ECO:0000256" key="4">
    <source>
        <dbReference type="ARBA" id="ARBA00022833"/>
    </source>
</evidence>
<dbReference type="GO" id="GO:0004222">
    <property type="term" value="F:metalloendopeptidase activity"/>
    <property type="evidence" value="ECO:0007669"/>
    <property type="project" value="InterPro"/>
</dbReference>
<dbReference type="CDD" id="cd07331">
    <property type="entry name" value="M48C_Oma1_like"/>
    <property type="match status" value="1"/>
</dbReference>
<dbReference type="InterPro" id="IPR051156">
    <property type="entry name" value="Mito/Outer_Membr_Metalloprot"/>
</dbReference>
<dbReference type="EMBL" id="FNYH01000003">
    <property type="protein sequence ID" value="SEI51349.1"/>
    <property type="molecule type" value="Genomic_DNA"/>
</dbReference>
<evidence type="ECO:0000256" key="6">
    <source>
        <dbReference type="RuleBase" id="RU003983"/>
    </source>
</evidence>
<gene>
    <name evidence="9" type="ORF">SAMN05421831_103115</name>
</gene>
<dbReference type="OrthoDB" id="9810445at2"/>
<reference evidence="10" key="1">
    <citation type="submission" date="2016-10" db="EMBL/GenBank/DDBJ databases">
        <authorList>
            <person name="Varghese N."/>
            <person name="Submissions S."/>
        </authorList>
    </citation>
    <scope>NUCLEOTIDE SEQUENCE [LARGE SCALE GENOMIC DNA]</scope>
    <source>
        <strain evidence="10">DSM 7165</strain>
    </source>
</reference>
<dbReference type="PROSITE" id="PS51257">
    <property type="entry name" value="PROKAR_LIPOPROTEIN"/>
    <property type="match status" value="1"/>
</dbReference>
<dbReference type="Pfam" id="PF01435">
    <property type="entry name" value="Peptidase_M48"/>
    <property type="match status" value="1"/>
</dbReference>
<evidence type="ECO:0000259" key="8">
    <source>
        <dbReference type="Pfam" id="PF01435"/>
    </source>
</evidence>
<feature type="chain" id="PRO_5017199386" evidence="7">
    <location>
        <begin position="20"/>
        <end position="273"/>
    </location>
</feature>
<feature type="signal peptide" evidence="7">
    <location>
        <begin position="1"/>
        <end position="19"/>
    </location>
</feature>
<evidence type="ECO:0000256" key="1">
    <source>
        <dbReference type="ARBA" id="ARBA00022670"/>
    </source>
</evidence>
<dbReference type="GO" id="GO:0051603">
    <property type="term" value="P:proteolysis involved in protein catabolic process"/>
    <property type="evidence" value="ECO:0007669"/>
    <property type="project" value="TreeGrafter"/>
</dbReference>
<evidence type="ECO:0000256" key="3">
    <source>
        <dbReference type="ARBA" id="ARBA00022801"/>
    </source>
</evidence>
<evidence type="ECO:0000256" key="7">
    <source>
        <dbReference type="SAM" id="SignalP"/>
    </source>
</evidence>
<dbReference type="STRING" id="64971.SAMN05421831_103115"/>
<keyword evidence="2" id="KW-0479">Metal-binding</keyword>
<keyword evidence="4 6" id="KW-0862">Zinc</keyword>
<name>A0A1H6R686_9GAMM</name>
<feature type="domain" description="Peptidase M48" evidence="8">
    <location>
        <begin position="63"/>
        <end position="247"/>
    </location>
</feature>
<evidence type="ECO:0000313" key="9">
    <source>
        <dbReference type="EMBL" id="SEI51349.1"/>
    </source>
</evidence>
<dbReference type="Gene3D" id="3.30.2010.10">
    <property type="entry name" value="Metalloproteases ('zincins'), catalytic domain"/>
    <property type="match status" value="1"/>
</dbReference>
<dbReference type="RefSeq" id="WP_093308773.1">
    <property type="nucleotide sequence ID" value="NZ_FNYH01000003.1"/>
</dbReference>
<keyword evidence="1 6" id="KW-0645">Protease</keyword>
<keyword evidence="7" id="KW-0732">Signal</keyword>
<sequence>MRNPTVKMLALIASLTLLGGCATSPTGRSQLKFFPSDQMATLGADSFAQLKTQTPVNTDKKVNAYVACVANAITAQLPAQYQEQTWEVVVFESEDINAFAVPGGKIGVYTGLLKVAKNQDQLAAVIGHEVAHVLAEHSNERMSMQVAGQAAMAGVTLAIGANQSSTDRQLILGALGLGLQFGLVLPYSRTHESEADAMGLDLMASAGFQPQAAIQLWHNMAAAAEGAPLEFMSTHPSHDTRIHKLTKAQTQAQALYQQAQLQGLKPQCRVPKI</sequence>
<dbReference type="GO" id="GO:0046872">
    <property type="term" value="F:metal ion binding"/>
    <property type="evidence" value="ECO:0007669"/>
    <property type="project" value="UniProtKB-KW"/>
</dbReference>
<comment type="similarity">
    <text evidence="6">Belongs to the peptidase M48 family.</text>
</comment>
<dbReference type="PANTHER" id="PTHR22726">
    <property type="entry name" value="METALLOENDOPEPTIDASE OMA1"/>
    <property type="match status" value="1"/>
</dbReference>
<proteinExistence type="inferred from homology"/>